<keyword evidence="1" id="KW-0614">Plasmid</keyword>
<dbReference type="Proteomes" id="UP000501945">
    <property type="component" value="Plasmid pLraf_19_5_1"/>
</dbReference>
<organism evidence="1 2">
    <name type="scientific">Pseudolactococcus raffinolactis</name>
    <dbReference type="NCBI Taxonomy" id="1366"/>
    <lineage>
        <taxon>Bacteria</taxon>
        <taxon>Bacillati</taxon>
        <taxon>Bacillota</taxon>
        <taxon>Bacilli</taxon>
        <taxon>Lactobacillales</taxon>
        <taxon>Streptococcaceae</taxon>
        <taxon>Pseudolactococcus</taxon>
    </lineage>
</organism>
<reference evidence="1 2" key="1">
    <citation type="submission" date="2019-12" db="EMBL/GenBank/DDBJ databases">
        <title>Whole genome sequences of Lactococcus raffinolactis strains isolated from sewage.</title>
        <authorList>
            <person name="Ybazeta G."/>
            <person name="Ross M."/>
            <person name="Brabant-Kirwan D."/>
            <person name="Saleh M."/>
            <person name="Dillon J.A."/>
            <person name="Splinter K."/>
            <person name="Nokhbeh R."/>
        </authorList>
    </citation>
    <scope>NUCLEOTIDE SEQUENCE [LARGE SCALE GENOMIC DNA]</scope>
    <source>
        <strain evidence="1 2">Lr_19_5</strain>
        <plasmid evidence="2">plraf_19_5_1</plasmid>
    </source>
</reference>
<accession>A0A6H0UHW7</accession>
<geneLocation type="plasmid" evidence="2">
    <name>plraf_19_5_1</name>
</geneLocation>
<dbReference type="RefSeq" id="WP_167839253.1">
    <property type="nucleotide sequence ID" value="NZ_CP047617.1"/>
</dbReference>
<protein>
    <submittedName>
        <fullName evidence="1">Uncharacterized protein</fullName>
    </submittedName>
</protein>
<proteinExistence type="predicted"/>
<dbReference type="AlphaFoldDB" id="A0A6H0UHW7"/>
<name>A0A6H0UHW7_9LACT</name>
<evidence type="ECO:0000313" key="1">
    <source>
        <dbReference type="EMBL" id="QIW55024.1"/>
    </source>
</evidence>
<sequence>MTYIVAIPNKKYARLTVSLKVARAFGQSNQATVRLFDGQKGRLINDMIVVDVLIGDEVMQKVNYCKDLLDTVKSIGINGQVVARRQALGQPLLTTGVGWREYASYMPHIK</sequence>
<dbReference type="EMBL" id="CP047617">
    <property type="protein sequence ID" value="QIW55024.1"/>
    <property type="molecule type" value="Genomic_DNA"/>
</dbReference>
<gene>
    <name evidence="1" type="ORF">GU336_12620</name>
</gene>
<evidence type="ECO:0000313" key="2">
    <source>
        <dbReference type="Proteomes" id="UP000501945"/>
    </source>
</evidence>